<protein>
    <submittedName>
        <fullName evidence="2">Uncharacterized protein</fullName>
    </submittedName>
</protein>
<dbReference type="EMBL" id="CACVKT020006026">
    <property type="protein sequence ID" value="CAC5399433.1"/>
    <property type="molecule type" value="Genomic_DNA"/>
</dbReference>
<sequence>MQKDYIIGKNGQTFYNIPNKNDASRKKDFAYEEDEMPNAWQKFGLNQQKKYVRKAKNQTETTGNVIGEMRNQTLCSMQGENLNNNYEYGIFTQRADCSRHPDNDETAAKSIIDIENNNDKMTSPNTEESKESQLNTNNTECKLCSNVNNEFMLQCNTCKNDGFTMVVLVHPVMS</sequence>
<proteinExistence type="predicted"/>
<accession>A0A6J8CSK7</accession>
<evidence type="ECO:0000256" key="1">
    <source>
        <dbReference type="SAM" id="MobiDB-lite"/>
    </source>
</evidence>
<name>A0A6J8CSK7_MYTCO</name>
<organism evidence="2 3">
    <name type="scientific">Mytilus coruscus</name>
    <name type="common">Sea mussel</name>
    <dbReference type="NCBI Taxonomy" id="42192"/>
    <lineage>
        <taxon>Eukaryota</taxon>
        <taxon>Metazoa</taxon>
        <taxon>Spiralia</taxon>
        <taxon>Lophotrochozoa</taxon>
        <taxon>Mollusca</taxon>
        <taxon>Bivalvia</taxon>
        <taxon>Autobranchia</taxon>
        <taxon>Pteriomorphia</taxon>
        <taxon>Mytilida</taxon>
        <taxon>Mytiloidea</taxon>
        <taxon>Mytilidae</taxon>
        <taxon>Mytilinae</taxon>
        <taxon>Mytilus</taxon>
    </lineage>
</organism>
<reference evidence="2 3" key="1">
    <citation type="submission" date="2020-06" db="EMBL/GenBank/DDBJ databases">
        <authorList>
            <person name="Li R."/>
            <person name="Bekaert M."/>
        </authorList>
    </citation>
    <scope>NUCLEOTIDE SEQUENCE [LARGE SCALE GENOMIC DNA]</scope>
    <source>
        <strain evidence="3">wild</strain>
    </source>
</reference>
<dbReference type="AlphaFoldDB" id="A0A6J8CSK7"/>
<evidence type="ECO:0000313" key="3">
    <source>
        <dbReference type="Proteomes" id="UP000507470"/>
    </source>
</evidence>
<keyword evidence="3" id="KW-1185">Reference proteome</keyword>
<dbReference type="Proteomes" id="UP000507470">
    <property type="component" value="Unassembled WGS sequence"/>
</dbReference>
<feature type="region of interest" description="Disordered" evidence="1">
    <location>
        <begin position="116"/>
        <end position="135"/>
    </location>
</feature>
<feature type="compositionally biased region" description="Polar residues" evidence="1">
    <location>
        <begin position="119"/>
        <end position="135"/>
    </location>
</feature>
<evidence type="ECO:0000313" key="2">
    <source>
        <dbReference type="EMBL" id="CAC5399433.1"/>
    </source>
</evidence>
<gene>
    <name evidence="2" type="ORF">MCOR_33699</name>
</gene>